<protein>
    <submittedName>
        <fullName evidence="6">HK97 family phage prohead protease</fullName>
    </submittedName>
</protein>
<dbReference type="GO" id="GO:0006508">
    <property type="term" value="P:proteolysis"/>
    <property type="evidence" value="ECO:0007669"/>
    <property type="project" value="UniProtKB-KW"/>
</dbReference>
<evidence type="ECO:0000256" key="4">
    <source>
        <dbReference type="SAM" id="MobiDB-lite"/>
    </source>
</evidence>
<dbReference type="NCBIfam" id="TIGR01543">
    <property type="entry name" value="proheadase_HK97"/>
    <property type="match status" value="1"/>
</dbReference>
<feature type="region of interest" description="Disordered" evidence="4">
    <location>
        <begin position="287"/>
        <end position="344"/>
    </location>
</feature>
<dbReference type="InterPro" id="IPR027417">
    <property type="entry name" value="P-loop_NTPase"/>
</dbReference>
<feature type="domain" description="Prohead serine protease" evidence="5">
    <location>
        <begin position="160"/>
        <end position="295"/>
    </location>
</feature>
<comment type="caution">
    <text evidence="6">The sequence shown here is derived from an EMBL/GenBank/DDBJ whole genome shotgun (WGS) entry which is preliminary data.</text>
</comment>
<dbReference type="InterPro" id="IPR006433">
    <property type="entry name" value="Prohead_protease"/>
</dbReference>
<dbReference type="Proteomes" id="UP000235122">
    <property type="component" value="Unassembled WGS sequence"/>
</dbReference>
<gene>
    <name evidence="6" type="ORF">CYJ19_05910</name>
</gene>
<keyword evidence="3" id="KW-0378">Hydrolase</keyword>
<dbReference type="Gene3D" id="3.40.50.300">
    <property type="entry name" value="P-loop containing nucleotide triphosphate hydrolases"/>
    <property type="match status" value="1"/>
</dbReference>
<dbReference type="InterPro" id="IPR054613">
    <property type="entry name" value="Peptidase_S78_dom"/>
</dbReference>
<feature type="compositionally biased region" description="Basic and acidic residues" evidence="4">
    <location>
        <begin position="322"/>
        <end position="344"/>
    </location>
</feature>
<organism evidence="6 7">
    <name type="scientific">Winkia neuii</name>
    <dbReference type="NCBI Taxonomy" id="33007"/>
    <lineage>
        <taxon>Bacteria</taxon>
        <taxon>Bacillati</taxon>
        <taxon>Actinomycetota</taxon>
        <taxon>Actinomycetes</taxon>
        <taxon>Actinomycetales</taxon>
        <taxon>Actinomycetaceae</taxon>
        <taxon>Winkia</taxon>
    </lineage>
</organism>
<keyword evidence="2 6" id="KW-0645">Protease</keyword>
<feature type="compositionally biased region" description="Basic and acidic residues" evidence="4">
    <location>
        <begin position="298"/>
        <end position="307"/>
    </location>
</feature>
<proteinExistence type="predicted"/>
<dbReference type="Pfam" id="PF04586">
    <property type="entry name" value="Peptidase_S78"/>
    <property type="match status" value="1"/>
</dbReference>
<accession>A0A2I1IMM1</accession>
<evidence type="ECO:0000313" key="6">
    <source>
        <dbReference type="EMBL" id="PKY72376.1"/>
    </source>
</evidence>
<evidence type="ECO:0000256" key="3">
    <source>
        <dbReference type="ARBA" id="ARBA00022801"/>
    </source>
</evidence>
<evidence type="ECO:0000313" key="7">
    <source>
        <dbReference type="Proteomes" id="UP000235122"/>
    </source>
</evidence>
<dbReference type="EMBL" id="PKKO01000003">
    <property type="protein sequence ID" value="PKY72376.1"/>
    <property type="molecule type" value="Genomic_DNA"/>
</dbReference>
<evidence type="ECO:0000259" key="5">
    <source>
        <dbReference type="Pfam" id="PF04586"/>
    </source>
</evidence>
<sequence>MTIHIIMGPPCAGKTTFLNQNARPGEPRVDYDAICKTLGSTLDHAKSEPIKQVSWAARAAAIARIFEGVDSDAWIIQHNATSEQIGRWKKQGCEFHIVDPDIDVCLQRAKEEKRGKEVEQAIESWYKNRPDISDEKVRGVRTKTINVKLKAAGDTTTGGSENGKFSGYCSVFNNIDSYGEIVAPGAFAETIKEDGPVFPCYWGHRMDDPLFNIGKTTAISEDDHGLLVEVELDVKNNERAAYVNRLINEGRVKQMSFAFDVVEYKQTNEAVILTEVKLHEVSVVPVGANQETEINPGKPDKPDKPDNDDNNGNADEGDNEQPEGKPEGDEEKPKGEAAKGAKLKPDAALADFYAHIFESI</sequence>
<dbReference type="RefSeq" id="WP_101634635.1">
    <property type="nucleotide sequence ID" value="NZ_PKKO01000003.1"/>
</dbReference>
<dbReference type="AlphaFoldDB" id="A0A2I1IMM1"/>
<dbReference type="GO" id="GO:0008233">
    <property type="term" value="F:peptidase activity"/>
    <property type="evidence" value="ECO:0007669"/>
    <property type="project" value="UniProtKB-KW"/>
</dbReference>
<evidence type="ECO:0000256" key="2">
    <source>
        <dbReference type="ARBA" id="ARBA00022670"/>
    </source>
</evidence>
<name>A0A2I1IMM1_9ACTO</name>
<evidence type="ECO:0000256" key="1">
    <source>
        <dbReference type="ARBA" id="ARBA00022612"/>
    </source>
</evidence>
<keyword evidence="7" id="KW-1185">Reference proteome</keyword>
<keyword evidence="1" id="KW-1188">Viral release from host cell</keyword>
<reference evidence="6 7" key="1">
    <citation type="submission" date="2017-12" db="EMBL/GenBank/DDBJ databases">
        <title>Phylogenetic diversity of female urinary microbiome.</title>
        <authorList>
            <person name="Thomas-White K."/>
            <person name="Wolfe A.J."/>
        </authorList>
    </citation>
    <scope>NUCLEOTIDE SEQUENCE [LARGE SCALE GENOMIC DNA]</scope>
    <source>
        <strain evidence="6 7">UMB0402</strain>
    </source>
</reference>
<dbReference type="SUPFAM" id="SSF52540">
    <property type="entry name" value="P-loop containing nucleoside triphosphate hydrolases"/>
    <property type="match status" value="1"/>
</dbReference>